<dbReference type="EMBL" id="KT351733">
    <property type="protein sequence ID" value="ALG88427.1"/>
    <property type="molecule type" value="Genomic_DNA"/>
</dbReference>
<feature type="transmembrane region" description="Helical" evidence="11">
    <location>
        <begin position="36"/>
        <end position="60"/>
    </location>
</feature>
<comment type="subcellular location">
    <subcellularLocation>
        <location evidence="1">Membrane</location>
        <topology evidence="1">Multi-pass membrane protein</topology>
    </subcellularLocation>
</comment>
<keyword evidence="5 11" id="KW-0812">Transmembrane</keyword>
<dbReference type="AlphaFoldDB" id="A0A0N9NQS9"/>
<evidence type="ECO:0000256" key="5">
    <source>
        <dbReference type="ARBA" id="ARBA00022692"/>
    </source>
</evidence>
<keyword evidence="6" id="KW-0732">Signal</keyword>
<accession>A0A0N9NQS9</accession>
<evidence type="ECO:0000256" key="2">
    <source>
        <dbReference type="ARBA" id="ARBA00008208"/>
    </source>
</evidence>
<dbReference type="PROSITE" id="PS51257">
    <property type="entry name" value="PROKAR_LIPOPROTEIN"/>
    <property type="match status" value="1"/>
</dbReference>
<evidence type="ECO:0000256" key="6">
    <source>
        <dbReference type="ARBA" id="ARBA00022729"/>
    </source>
</evidence>
<dbReference type="GO" id="GO:0016020">
    <property type="term" value="C:membrane"/>
    <property type="evidence" value="ECO:0007669"/>
    <property type="project" value="UniProtKB-SubCell"/>
</dbReference>
<evidence type="ECO:0000256" key="1">
    <source>
        <dbReference type="ARBA" id="ARBA00004141"/>
    </source>
</evidence>
<dbReference type="Pfam" id="PF17090">
    <property type="entry name" value="Ytca"/>
    <property type="match status" value="1"/>
</dbReference>
<evidence type="ECO:0000256" key="8">
    <source>
        <dbReference type="ARBA" id="ARBA00023136"/>
    </source>
</evidence>
<keyword evidence="4" id="KW-1003">Cell membrane</keyword>
<dbReference type="InterPro" id="IPR031381">
    <property type="entry name" value="YtcA"/>
</dbReference>
<keyword evidence="12" id="KW-0614">Plasmid</keyword>
<evidence type="ECO:0000256" key="9">
    <source>
        <dbReference type="ARBA" id="ARBA00023139"/>
    </source>
</evidence>
<keyword evidence="8 11" id="KW-0472">Membrane</keyword>
<organism evidence="12">
    <name type="scientific">Pectobacterium carotovorum</name>
    <name type="common">Erwinia carotovora</name>
    <dbReference type="NCBI Taxonomy" id="554"/>
    <lineage>
        <taxon>Bacteria</taxon>
        <taxon>Pseudomonadati</taxon>
        <taxon>Pseudomonadota</taxon>
        <taxon>Gammaproteobacteria</taxon>
        <taxon>Enterobacterales</taxon>
        <taxon>Pectobacteriaceae</taxon>
        <taxon>Pectobacterium</taxon>
    </lineage>
</organism>
<keyword evidence="10" id="KW-0449">Lipoprotein</keyword>
<evidence type="ECO:0000256" key="3">
    <source>
        <dbReference type="ARBA" id="ARBA00021237"/>
    </source>
</evidence>
<keyword evidence="7 11" id="KW-1133">Transmembrane helix</keyword>
<keyword evidence="9" id="KW-0564">Palmitate</keyword>
<evidence type="ECO:0000256" key="11">
    <source>
        <dbReference type="SAM" id="Phobius"/>
    </source>
</evidence>
<geneLocation type="plasmid" evidence="12">
    <name>Drgb2</name>
</geneLocation>
<evidence type="ECO:0000313" key="12">
    <source>
        <dbReference type="EMBL" id="ALG88427.1"/>
    </source>
</evidence>
<name>A0A0N9NQS9_PECCA</name>
<protein>
    <recommendedName>
        <fullName evidence="3">Uncharacterized protein YtcA</fullName>
    </recommendedName>
</protein>
<reference evidence="12" key="2">
    <citation type="submission" date="2015-07" db="EMBL/GenBank/DDBJ databases">
        <authorList>
            <person name="Welte C."/>
            <person name="de Graaf R."/>
            <person name="van den Bosch T.J.M."/>
            <person name="Op den Camp H."/>
            <person name="van Dam N."/>
            <person name="Jetten M."/>
        </authorList>
    </citation>
    <scope>NUCLEOTIDE SEQUENCE</scope>
    <source>
        <plasmid evidence="12">Drgb2</plasmid>
    </source>
</reference>
<evidence type="ECO:0000256" key="10">
    <source>
        <dbReference type="ARBA" id="ARBA00023288"/>
    </source>
</evidence>
<sequence length="93" mass="10604">MSLIKKYRHIISVSLLSLLLIGCNQGHSPLFSMLGSYFPYWMLCVLIGLVGAILLRVFLVYLEIDDKLPFPLMFYFGVLLSISITVSLLYFSH</sequence>
<feature type="transmembrane region" description="Helical" evidence="11">
    <location>
        <begin position="72"/>
        <end position="91"/>
    </location>
</feature>
<proteinExistence type="inferred from homology"/>
<evidence type="ECO:0000256" key="4">
    <source>
        <dbReference type="ARBA" id="ARBA00022475"/>
    </source>
</evidence>
<evidence type="ECO:0000256" key="7">
    <source>
        <dbReference type="ARBA" id="ARBA00022989"/>
    </source>
</evidence>
<reference evidence="12" key="1">
    <citation type="journal article" date="2015" name="Environ. Microbiol.">
        <title>Plasmids from the gut microbiome of cabbage root fly larvae encode SaxA that catalyses the conversion of the plant toxin 2-phenylethyl isothiocyanate.</title>
        <authorList>
            <person name="Welte C.U."/>
            <person name="de Graaf R.M."/>
            <person name="van den Bosch T.J."/>
            <person name="Op den Camp H.J."/>
            <person name="van Dam N.M."/>
            <person name="Jetten M.S."/>
        </authorList>
    </citation>
    <scope>NUCLEOTIDE SEQUENCE</scope>
    <source>
        <plasmid evidence="12">Drgb2</plasmid>
    </source>
</reference>
<comment type="similarity">
    <text evidence="2">Belongs to the YtcA family.</text>
</comment>